<reference evidence="2" key="1">
    <citation type="submission" date="2022-12" db="EMBL/GenBank/DDBJ databases">
        <title>Gycomyces niveus sp.nov.,a novel actinomycete isolated from soil in Shouguan.</title>
        <authorList>
            <person name="Yang X."/>
        </authorList>
    </citation>
    <scope>NUCLEOTIDE SEQUENCE</scope>
    <source>
        <strain evidence="2">NEAU-A15</strain>
    </source>
</reference>
<evidence type="ECO:0000256" key="1">
    <source>
        <dbReference type="SAM" id="MobiDB-lite"/>
    </source>
</evidence>
<dbReference type="RefSeq" id="WP_270112718.1">
    <property type="nucleotide sequence ID" value="NZ_JAPZVP010000026.1"/>
</dbReference>
<keyword evidence="3" id="KW-1185">Reference proteome</keyword>
<organism evidence="2 3">
    <name type="scientific">Glycomyces luteolus</name>
    <dbReference type="NCBI Taxonomy" id="2670330"/>
    <lineage>
        <taxon>Bacteria</taxon>
        <taxon>Bacillati</taxon>
        <taxon>Actinomycetota</taxon>
        <taxon>Actinomycetes</taxon>
        <taxon>Glycomycetales</taxon>
        <taxon>Glycomycetaceae</taxon>
        <taxon>Glycomyces</taxon>
    </lineage>
</organism>
<dbReference type="EMBL" id="JAPZVP010000026">
    <property type="protein sequence ID" value="MDA1362633.1"/>
    <property type="molecule type" value="Genomic_DNA"/>
</dbReference>
<evidence type="ECO:0000313" key="3">
    <source>
        <dbReference type="Proteomes" id="UP001146067"/>
    </source>
</evidence>
<feature type="region of interest" description="Disordered" evidence="1">
    <location>
        <begin position="43"/>
        <end position="65"/>
    </location>
</feature>
<dbReference type="AlphaFoldDB" id="A0A9X3PFP8"/>
<sequence length="80" mass="7736">MSSPNSKKRRTRAAIAAAVAAVPGPTGIGLQYGLGAAAASAATPSTGASQATKARTGGELPPVTFRTTGSTAISACMTCL</sequence>
<name>A0A9X3PFP8_9ACTN</name>
<gene>
    <name evidence="2" type="ORF">O1R50_23630</name>
</gene>
<accession>A0A9X3PFP8</accession>
<protein>
    <submittedName>
        <fullName evidence="2">Uncharacterized protein</fullName>
    </submittedName>
</protein>
<comment type="caution">
    <text evidence="2">The sequence shown here is derived from an EMBL/GenBank/DDBJ whole genome shotgun (WGS) entry which is preliminary data.</text>
</comment>
<dbReference type="Proteomes" id="UP001146067">
    <property type="component" value="Unassembled WGS sequence"/>
</dbReference>
<feature type="compositionally biased region" description="Low complexity" evidence="1">
    <location>
        <begin position="43"/>
        <end position="52"/>
    </location>
</feature>
<evidence type="ECO:0000313" key="2">
    <source>
        <dbReference type="EMBL" id="MDA1362633.1"/>
    </source>
</evidence>
<proteinExistence type="predicted"/>